<protein>
    <submittedName>
        <fullName evidence="1">Uncharacterized protein</fullName>
    </submittedName>
</protein>
<dbReference type="PATRIC" id="fig|50340.43.peg.5620"/>
<dbReference type="RefSeq" id="WP_081009831.1">
    <property type="nucleotide sequence ID" value="NZ_JSYZ01000007.1"/>
</dbReference>
<evidence type="ECO:0000313" key="1">
    <source>
        <dbReference type="EMBL" id="KPA91367.1"/>
    </source>
</evidence>
<proteinExistence type="predicted"/>
<dbReference type="OrthoDB" id="7358102at2"/>
<dbReference type="EMBL" id="JSYZ01000007">
    <property type="protein sequence ID" value="KPA91367.1"/>
    <property type="molecule type" value="Genomic_DNA"/>
</dbReference>
<evidence type="ECO:0000313" key="2">
    <source>
        <dbReference type="Proteomes" id="UP000037931"/>
    </source>
</evidence>
<accession>A0A0M9GHJ6</accession>
<dbReference type="AlphaFoldDB" id="A0A0M9GHJ6"/>
<dbReference type="STRING" id="50340.PF66_02250"/>
<gene>
    <name evidence="1" type="ORF">PF66_02250</name>
</gene>
<sequence>MKRAVNLSNWGDEPPLFVRLLAKEVTATSRTAAGARISMSRSAVSLVLENKYPSPSTARVEKRVMDVLGRIECVATGDTLTVEQCQGFYQRQAPTHNPQAMQHWRTCQQCPFNPNCGGKSNATVH</sequence>
<reference evidence="1 2" key="1">
    <citation type="journal article" date="2015" name="PLoS ONE">
        <title>Rice-Infecting Pseudomonas Genomes Are Highly Accessorized and Harbor Multiple Putative Virulence Mechanisms to Cause Sheath Brown Rot.</title>
        <authorList>
            <person name="Quibod I.L."/>
            <person name="Grande G."/>
            <person name="Oreiro E.G."/>
            <person name="Borja F.N."/>
            <person name="Dossa G.S."/>
            <person name="Mauleon R."/>
            <person name="Cruz C.V."/>
            <person name="Oliva R."/>
        </authorList>
    </citation>
    <scope>NUCLEOTIDE SEQUENCE [LARGE SCALE GENOMIC DNA]</scope>
    <source>
        <strain evidence="1 2">IRRI 6609</strain>
    </source>
</reference>
<dbReference type="Proteomes" id="UP000037931">
    <property type="component" value="Unassembled WGS sequence"/>
</dbReference>
<keyword evidence="2" id="KW-1185">Reference proteome</keyword>
<name>A0A0M9GHJ6_9PSED</name>
<organism evidence="1 2">
    <name type="scientific">Pseudomonas asplenii</name>
    <dbReference type="NCBI Taxonomy" id="53407"/>
    <lineage>
        <taxon>Bacteria</taxon>
        <taxon>Pseudomonadati</taxon>
        <taxon>Pseudomonadota</taxon>
        <taxon>Gammaproteobacteria</taxon>
        <taxon>Pseudomonadales</taxon>
        <taxon>Pseudomonadaceae</taxon>
        <taxon>Pseudomonas</taxon>
    </lineage>
</organism>
<comment type="caution">
    <text evidence="1">The sequence shown here is derived from an EMBL/GenBank/DDBJ whole genome shotgun (WGS) entry which is preliminary data.</text>
</comment>